<dbReference type="InterPro" id="IPR036388">
    <property type="entry name" value="WH-like_DNA-bd_sf"/>
</dbReference>
<dbReference type="PANTHER" id="PTHR33169:SF14">
    <property type="entry name" value="TRANSCRIPTIONAL REGULATOR RV3488"/>
    <property type="match status" value="1"/>
</dbReference>
<dbReference type="RefSeq" id="WP_106516182.1">
    <property type="nucleotide sequence ID" value="NZ_PXYI01000016.1"/>
</dbReference>
<dbReference type="Gene3D" id="1.10.10.10">
    <property type="entry name" value="Winged helix-like DNA-binding domain superfamily/Winged helix DNA-binding domain"/>
    <property type="match status" value="1"/>
</dbReference>
<name>A0A2P7QE56_9SPHN</name>
<evidence type="ECO:0000259" key="2">
    <source>
        <dbReference type="Pfam" id="PF03551"/>
    </source>
</evidence>
<sequence length="103" mass="11303">MPRTRALSPHARIVLAVLLEARGAWSHGYELARLADVKSGTLYPLLIRLEAQGYLEAEWQQPPEGGRPPRHAYRLTASGVQLARANPAGQPAAQASRRREATL</sequence>
<dbReference type="PANTHER" id="PTHR33169">
    <property type="entry name" value="PADR-FAMILY TRANSCRIPTIONAL REGULATOR"/>
    <property type="match status" value="1"/>
</dbReference>
<organism evidence="3 4">
    <name type="scientific">Allosphingosinicella deserti</name>
    <dbReference type="NCBI Taxonomy" id="2116704"/>
    <lineage>
        <taxon>Bacteria</taxon>
        <taxon>Pseudomonadati</taxon>
        <taxon>Pseudomonadota</taxon>
        <taxon>Alphaproteobacteria</taxon>
        <taxon>Sphingomonadales</taxon>
        <taxon>Sphingomonadaceae</taxon>
        <taxon>Allosphingosinicella</taxon>
    </lineage>
</organism>
<dbReference type="OrthoDB" id="7189837at2"/>
<gene>
    <name evidence="3" type="ORF">C7I55_27070</name>
</gene>
<evidence type="ECO:0000313" key="3">
    <source>
        <dbReference type="EMBL" id="PSJ36251.1"/>
    </source>
</evidence>
<dbReference type="InterPro" id="IPR036390">
    <property type="entry name" value="WH_DNA-bd_sf"/>
</dbReference>
<accession>A0A2P7QE56</accession>
<proteinExistence type="predicted"/>
<evidence type="ECO:0000313" key="4">
    <source>
        <dbReference type="Proteomes" id="UP000241167"/>
    </source>
</evidence>
<feature type="region of interest" description="Disordered" evidence="1">
    <location>
        <begin position="84"/>
        <end position="103"/>
    </location>
</feature>
<dbReference type="Pfam" id="PF03551">
    <property type="entry name" value="PadR"/>
    <property type="match status" value="1"/>
</dbReference>
<dbReference type="SUPFAM" id="SSF46785">
    <property type="entry name" value="Winged helix' DNA-binding domain"/>
    <property type="match status" value="1"/>
</dbReference>
<feature type="domain" description="Transcription regulator PadR N-terminal" evidence="2">
    <location>
        <begin position="27"/>
        <end position="81"/>
    </location>
</feature>
<dbReference type="AlphaFoldDB" id="A0A2P7QE56"/>
<comment type="caution">
    <text evidence="3">The sequence shown here is derived from an EMBL/GenBank/DDBJ whole genome shotgun (WGS) entry which is preliminary data.</text>
</comment>
<dbReference type="InterPro" id="IPR005149">
    <property type="entry name" value="Tscrpt_reg_PadR_N"/>
</dbReference>
<reference evidence="3 4" key="1">
    <citation type="submission" date="2018-03" db="EMBL/GenBank/DDBJ databases">
        <title>The draft genome of Sphingosinicella sp. GL-C-18.</title>
        <authorList>
            <person name="Liu L."/>
            <person name="Li L."/>
            <person name="Liang L."/>
            <person name="Zhang X."/>
            <person name="Wang T."/>
        </authorList>
    </citation>
    <scope>NUCLEOTIDE SEQUENCE [LARGE SCALE GENOMIC DNA]</scope>
    <source>
        <strain evidence="3 4">GL-C-18</strain>
    </source>
</reference>
<keyword evidence="4" id="KW-1185">Reference proteome</keyword>
<dbReference type="EMBL" id="PXYI01000016">
    <property type="protein sequence ID" value="PSJ36251.1"/>
    <property type="molecule type" value="Genomic_DNA"/>
</dbReference>
<dbReference type="InterPro" id="IPR052509">
    <property type="entry name" value="Metal_resp_DNA-bind_regulator"/>
</dbReference>
<protein>
    <submittedName>
        <fullName evidence="3">PadR family transcriptional regulator</fullName>
    </submittedName>
</protein>
<dbReference type="Proteomes" id="UP000241167">
    <property type="component" value="Unassembled WGS sequence"/>
</dbReference>
<evidence type="ECO:0000256" key="1">
    <source>
        <dbReference type="SAM" id="MobiDB-lite"/>
    </source>
</evidence>